<evidence type="ECO:0000256" key="1">
    <source>
        <dbReference type="SAM" id="MobiDB-lite"/>
    </source>
</evidence>
<organism evidence="2 3">
    <name type="scientific">Burkholderia paludis</name>
    <dbReference type="NCBI Taxonomy" id="1506587"/>
    <lineage>
        <taxon>Bacteria</taxon>
        <taxon>Pseudomonadati</taxon>
        <taxon>Pseudomonadota</taxon>
        <taxon>Betaproteobacteria</taxon>
        <taxon>Burkholderiales</taxon>
        <taxon>Burkholderiaceae</taxon>
        <taxon>Burkholderia</taxon>
        <taxon>Burkholderia cepacia complex</taxon>
    </lineage>
</organism>
<sequence>MAAPRQRPEAARRSEHPDGRCRKLAGFREATSLTFREATIQARIADSTRGSPAFVNRKDLKSAVTVLNDVYRAPMDRYSRSEGDARSRHRGKTPFQHNAHLLPSCDGRLI</sequence>
<protein>
    <submittedName>
        <fullName evidence="2">Uncharacterized protein</fullName>
    </submittedName>
</protein>
<accession>A0A6P2MVL2</accession>
<evidence type="ECO:0000313" key="2">
    <source>
        <dbReference type="EMBL" id="VWB87741.1"/>
    </source>
</evidence>
<name>A0A6P2MVL2_9BURK</name>
<feature type="region of interest" description="Disordered" evidence="1">
    <location>
        <begin position="78"/>
        <end position="106"/>
    </location>
</feature>
<gene>
    <name evidence="2" type="ORF">BPA30113_04063</name>
</gene>
<dbReference type="Proteomes" id="UP000494330">
    <property type="component" value="Unassembled WGS sequence"/>
</dbReference>
<dbReference type="EMBL" id="CABVQD010000014">
    <property type="protein sequence ID" value="VWB87741.1"/>
    <property type="molecule type" value="Genomic_DNA"/>
</dbReference>
<dbReference type="RefSeq" id="WP_152603208.1">
    <property type="nucleotide sequence ID" value="NZ_CABVQD010000014.1"/>
</dbReference>
<evidence type="ECO:0000313" key="3">
    <source>
        <dbReference type="Proteomes" id="UP000494330"/>
    </source>
</evidence>
<proteinExistence type="predicted"/>
<keyword evidence="3" id="KW-1185">Reference proteome</keyword>
<dbReference type="AlphaFoldDB" id="A0A6P2MVL2"/>
<feature type="compositionally biased region" description="Basic and acidic residues" evidence="1">
    <location>
        <begin position="1"/>
        <end position="21"/>
    </location>
</feature>
<reference evidence="2 3" key="1">
    <citation type="submission" date="2019-09" db="EMBL/GenBank/DDBJ databases">
        <authorList>
            <person name="Depoorter E."/>
        </authorList>
    </citation>
    <scope>NUCLEOTIDE SEQUENCE [LARGE SCALE GENOMIC DNA]</scope>
    <source>
        <strain evidence="2">LMG 30113</strain>
    </source>
</reference>
<feature type="region of interest" description="Disordered" evidence="1">
    <location>
        <begin position="1"/>
        <end position="23"/>
    </location>
</feature>